<dbReference type="SUPFAM" id="SSF52540">
    <property type="entry name" value="P-loop containing nucleoside triphosphate hydrolases"/>
    <property type="match status" value="1"/>
</dbReference>
<dbReference type="PROSITE" id="PS00211">
    <property type="entry name" value="ABC_TRANSPORTER_1"/>
    <property type="match status" value="1"/>
</dbReference>
<keyword evidence="3" id="KW-0547">Nucleotide-binding</keyword>
<dbReference type="InterPro" id="IPR003593">
    <property type="entry name" value="AAA+_ATPase"/>
</dbReference>
<keyword evidence="2" id="KW-1003">Cell membrane</keyword>
<evidence type="ECO:0000256" key="3">
    <source>
        <dbReference type="ARBA" id="ARBA00022741"/>
    </source>
</evidence>
<name>A0ABU8VGV3_9BURK</name>
<dbReference type="EMBL" id="JBBKZU010000007">
    <property type="protein sequence ID" value="MEJ8812902.1"/>
    <property type="molecule type" value="Genomic_DNA"/>
</dbReference>
<protein>
    <submittedName>
        <fullName evidence="8">ABC transporter ATP-binding protein</fullName>
    </submittedName>
</protein>
<keyword evidence="1" id="KW-0813">Transport</keyword>
<dbReference type="InterPro" id="IPR013611">
    <property type="entry name" value="Transp-assoc_OB_typ2"/>
</dbReference>
<dbReference type="SMART" id="SM00382">
    <property type="entry name" value="AAA"/>
    <property type="match status" value="1"/>
</dbReference>
<keyword evidence="6" id="KW-0472">Membrane</keyword>
<gene>
    <name evidence="8" type="ORF">WKW77_17590</name>
</gene>
<evidence type="ECO:0000313" key="8">
    <source>
        <dbReference type="EMBL" id="MEJ8812902.1"/>
    </source>
</evidence>
<dbReference type="Pfam" id="PF08402">
    <property type="entry name" value="TOBE_2"/>
    <property type="match status" value="1"/>
</dbReference>
<organism evidence="8 9">
    <name type="scientific">Variovorax ureilyticus</name>
    <dbReference type="NCBI Taxonomy" id="1836198"/>
    <lineage>
        <taxon>Bacteria</taxon>
        <taxon>Pseudomonadati</taxon>
        <taxon>Pseudomonadota</taxon>
        <taxon>Betaproteobacteria</taxon>
        <taxon>Burkholderiales</taxon>
        <taxon>Comamonadaceae</taxon>
        <taxon>Variovorax</taxon>
    </lineage>
</organism>
<evidence type="ECO:0000259" key="7">
    <source>
        <dbReference type="PROSITE" id="PS50893"/>
    </source>
</evidence>
<dbReference type="InterPro" id="IPR017871">
    <property type="entry name" value="ABC_transporter-like_CS"/>
</dbReference>
<keyword evidence="4 8" id="KW-0067">ATP-binding</keyword>
<keyword evidence="9" id="KW-1185">Reference proteome</keyword>
<dbReference type="RefSeq" id="WP_340358142.1">
    <property type="nucleotide sequence ID" value="NZ_JBBKZU010000007.1"/>
</dbReference>
<dbReference type="Gene3D" id="2.40.50.140">
    <property type="entry name" value="Nucleic acid-binding proteins"/>
    <property type="match status" value="1"/>
</dbReference>
<dbReference type="InterPro" id="IPR012340">
    <property type="entry name" value="NA-bd_OB-fold"/>
</dbReference>
<dbReference type="PROSITE" id="PS50893">
    <property type="entry name" value="ABC_TRANSPORTER_2"/>
    <property type="match status" value="1"/>
</dbReference>
<evidence type="ECO:0000256" key="5">
    <source>
        <dbReference type="ARBA" id="ARBA00022967"/>
    </source>
</evidence>
<dbReference type="PANTHER" id="PTHR43875">
    <property type="entry name" value="MALTODEXTRIN IMPORT ATP-BINDING PROTEIN MSMX"/>
    <property type="match status" value="1"/>
</dbReference>
<dbReference type="InterPro" id="IPR008995">
    <property type="entry name" value="Mo/tungstate-bd_C_term_dom"/>
</dbReference>
<reference evidence="8 9" key="1">
    <citation type="submission" date="2024-03" db="EMBL/GenBank/DDBJ databases">
        <title>Novel species of the genus Variovorax.</title>
        <authorList>
            <person name="Liu Q."/>
            <person name="Xin Y.-H."/>
        </authorList>
    </citation>
    <scope>NUCLEOTIDE SEQUENCE [LARGE SCALE GENOMIC DNA]</scope>
    <source>
        <strain evidence="8 9">KACC 18899</strain>
    </source>
</reference>
<feature type="domain" description="ABC transporter" evidence="7">
    <location>
        <begin position="4"/>
        <end position="234"/>
    </location>
</feature>
<dbReference type="Gene3D" id="2.40.50.100">
    <property type="match status" value="1"/>
</dbReference>
<dbReference type="SUPFAM" id="SSF50331">
    <property type="entry name" value="MOP-like"/>
    <property type="match status" value="1"/>
</dbReference>
<dbReference type="Gene3D" id="3.40.50.300">
    <property type="entry name" value="P-loop containing nucleotide triphosphate hydrolases"/>
    <property type="match status" value="1"/>
</dbReference>
<accession>A0ABU8VGV3</accession>
<evidence type="ECO:0000256" key="2">
    <source>
        <dbReference type="ARBA" id="ARBA00022475"/>
    </source>
</evidence>
<dbReference type="GO" id="GO:0005524">
    <property type="term" value="F:ATP binding"/>
    <property type="evidence" value="ECO:0007669"/>
    <property type="project" value="UniProtKB-KW"/>
</dbReference>
<evidence type="ECO:0000256" key="4">
    <source>
        <dbReference type="ARBA" id="ARBA00022840"/>
    </source>
</evidence>
<evidence type="ECO:0000313" key="9">
    <source>
        <dbReference type="Proteomes" id="UP001365846"/>
    </source>
</evidence>
<evidence type="ECO:0000256" key="1">
    <source>
        <dbReference type="ARBA" id="ARBA00022448"/>
    </source>
</evidence>
<proteinExistence type="predicted"/>
<dbReference type="InterPro" id="IPR027417">
    <property type="entry name" value="P-loop_NTPase"/>
</dbReference>
<dbReference type="Pfam" id="PF00005">
    <property type="entry name" value="ABC_tran"/>
    <property type="match status" value="1"/>
</dbReference>
<evidence type="ECO:0000256" key="6">
    <source>
        <dbReference type="ARBA" id="ARBA00023136"/>
    </source>
</evidence>
<comment type="caution">
    <text evidence="8">The sequence shown here is derived from an EMBL/GenBank/DDBJ whole genome shotgun (WGS) entry which is preliminary data.</text>
</comment>
<dbReference type="Proteomes" id="UP001365846">
    <property type="component" value="Unassembled WGS sequence"/>
</dbReference>
<dbReference type="PANTHER" id="PTHR43875:SF15">
    <property type="entry name" value="TREHALOSE IMPORT ATP-BINDING PROTEIN SUGC"/>
    <property type="match status" value="1"/>
</dbReference>
<dbReference type="InterPro" id="IPR003439">
    <property type="entry name" value="ABC_transporter-like_ATP-bd"/>
</dbReference>
<dbReference type="InterPro" id="IPR047641">
    <property type="entry name" value="ABC_transpr_MalK/UgpC-like"/>
</dbReference>
<keyword evidence="5" id="KW-1278">Translocase</keyword>
<sequence>MAEIRVHHLHKAFADFTAVKDSSFAVRDGEFFCLLGPSGCGKTTTLRMIAGLELPTSGQIFLADEDVSFRRASERDIAFVFQMFALYPHMNVRRNIAFPLVSQGMGRAEIARQVESAAQTLRIGHLLDKPVSQLSSGDRQRVALGRAIVRQPKAFLMDEPLGALDAEFRELMCRELRALHDRLGATTVYVTHDQMEAMAMADVIAVMNEGAVEQLGPPREVYECPASVFVADFIGAPAMNFLPFEAALARGEEAIRIGPARLGVPQIREDVSTRPLLAGVRPENVRLADDSDLRAEVLGTEYLGSSTVVTLATAQGASLRAKVDAATPARRGDHVGLAFDARAVSLFDAASGRALRTARDDALHAVRRQGARHG</sequence>